<dbReference type="EMBL" id="BGPR01013779">
    <property type="protein sequence ID" value="GBN62172.1"/>
    <property type="molecule type" value="Genomic_DNA"/>
</dbReference>
<dbReference type="AlphaFoldDB" id="A0A4Y2QFJ9"/>
<protein>
    <submittedName>
        <fullName evidence="1">Uncharacterized protein</fullName>
    </submittedName>
</protein>
<comment type="caution">
    <text evidence="1">The sequence shown here is derived from an EMBL/GenBank/DDBJ whole genome shotgun (WGS) entry which is preliminary data.</text>
</comment>
<proteinExistence type="predicted"/>
<evidence type="ECO:0000313" key="2">
    <source>
        <dbReference type="Proteomes" id="UP000499080"/>
    </source>
</evidence>
<reference evidence="1 2" key="1">
    <citation type="journal article" date="2019" name="Sci. Rep.">
        <title>Orb-weaving spider Araneus ventricosus genome elucidates the spidroin gene catalogue.</title>
        <authorList>
            <person name="Kono N."/>
            <person name="Nakamura H."/>
            <person name="Ohtoshi R."/>
            <person name="Moran D.A.P."/>
            <person name="Shinohara A."/>
            <person name="Yoshida Y."/>
            <person name="Fujiwara M."/>
            <person name="Mori M."/>
            <person name="Tomita M."/>
            <person name="Arakawa K."/>
        </authorList>
    </citation>
    <scope>NUCLEOTIDE SEQUENCE [LARGE SCALE GENOMIC DNA]</scope>
</reference>
<evidence type="ECO:0000313" key="1">
    <source>
        <dbReference type="EMBL" id="GBN62172.1"/>
    </source>
</evidence>
<organism evidence="1 2">
    <name type="scientific">Araneus ventricosus</name>
    <name type="common">Orbweaver spider</name>
    <name type="synonym">Epeira ventricosa</name>
    <dbReference type="NCBI Taxonomy" id="182803"/>
    <lineage>
        <taxon>Eukaryota</taxon>
        <taxon>Metazoa</taxon>
        <taxon>Ecdysozoa</taxon>
        <taxon>Arthropoda</taxon>
        <taxon>Chelicerata</taxon>
        <taxon>Arachnida</taxon>
        <taxon>Araneae</taxon>
        <taxon>Araneomorphae</taxon>
        <taxon>Entelegynae</taxon>
        <taxon>Araneoidea</taxon>
        <taxon>Araneidae</taxon>
        <taxon>Araneus</taxon>
    </lineage>
</organism>
<gene>
    <name evidence="1" type="ORF">AVEN_61405_1</name>
</gene>
<accession>A0A4Y2QFJ9</accession>
<name>A0A4Y2QFJ9_ARAVE</name>
<dbReference type="Proteomes" id="UP000499080">
    <property type="component" value="Unassembled WGS sequence"/>
</dbReference>
<sequence>MIFNTVLDEHGHKTKPLDETRSAIAHRLFPKDEASLESPGQKQVRALVSGYVGNTNDSCFSKLEIREIIRSMGKKKAPGLDQINVLMADRIHKK</sequence>
<keyword evidence="2" id="KW-1185">Reference proteome</keyword>